<evidence type="ECO:0000313" key="6">
    <source>
        <dbReference type="Proteomes" id="UP000095546"/>
    </source>
</evidence>
<accession>A0A174ATD6</accession>
<dbReference type="SUPFAM" id="SSF53822">
    <property type="entry name" value="Periplasmic binding protein-like I"/>
    <property type="match status" value="1"/>
</dbReference>
<evidence type="ECO:0000259" key="4">
    <source>
        <dbReference type="PROSITE" id="PS50932"/>
    </source>
</evidence>
<dbReference type="Pfam" id="PF00356">
    <property type="entry name" value="LacI"/>
    <property type="match status" value="1"/>
</dbReference>
<reference evidence="5 6" key="1">
    <citation type="submission" date="2015-09" db="EMBL/GenBank/DDBJ databases">
        <authorList>
            <consortium name="Pathogen Informatics"/>
        </authorList>
    </citation>
    <scope>NUCLEOTIDE SEQUENCE [LARGE SCALE GENOMIC DNA]</scope>
    <source>
        <strain evidence="5 6">2789STDY5608828</strain>
    </source>
</reference>
<evidence type="ECO:0000256" key="3">
    <source>
        <dbReference type="ARBA" id="ARBA00023163"/>
    </source>
</evidence>
<dbReference type="CDD" id="cd01392">
    <property type="entry name" value="HTH_LacI"/>
    <property type="match status" value="1"/>
</dbReference>
<sequence>MEMKKKATIVDVAKEAGVSVATVSRVVNGNYPVKPETRERVQSAINALQYVPNVQARELNTRHSSTIGVVVPGLYNMFFAEVIDGIEKSMRRQGYSLLLNCAQNDPELEMECINALVSRSVSGIIVISPNTEGLREEFYRRIVKRVPLVFINGYHRIPNVSYVANDEALGTRQALEYLTGLGHKHILFVRGENSDSYTVKERAYRAFMAEQGLFNEKDIVDIGEGNNIDTVTSARIKLMKVMPELAPTAVFCCNDLMATGAIRACKRLGLRVPQDVSVVGFDNITLSKLVDPQITTMDQNMFQLGSNAAAVLVEMIHGGQSKRITLENILITRESTGPCKTEA</sequence>
<name>A0A174ATD6_9FIRM</name>
<dbReference type="EMBL" id="CYYU01000012">
    <property type="protein sequence ID" value="CUN90645.1"/>
    <property type="molecule type" value="Genomic_DNA"/>
</dbReference>
<keyword evidence="2" id="KW-0238">DNA-binding</keyword>
<dbReference type="STRING" id="187979.ERS852385_01657"/>
<dbReference type="Pfam" id="PF13377">
    <property type="entry name" value="Peripla_BP_3"/>
    <property type="match status" value="1"/>
</dbReference>
<dbReference type="RefSeq" id="WP_036374193.1">
    <property type="nucleotide sequence ID" value="NZ_CABIWZ010000012.1"/>
</dbReference>
<dbReference type="PROSITE" id="PS00356">
    <property type="entry name" value="HTH_LACI_1"/>
    <property type="match status" value="1"/>
</dbReference>
<gene>
    <name evidence="5" type="primary">ccpA_2</name>
    <name evidence="5" type="ORF">ERS852385_01657</name>
</gene>
<dbReference type="InterPro" id="IPR000843">
    <property type="entry name" value="HTH_LacI"/>
</dbReference>
<dbReference type="GO" id="GO:0000976">
    <property type="term" value="F:transcription cis-regulatory region binding"/>
    <property type="evidence" value="ECO:0007669"/>
    <property type="project" value="TreeGrafter"/>
</dbReference>
<keyword evidence="6" id="KW-1185">Reference proteome</keyword>
<dbReference type="PROSITE" id="PS50932">
    <property type="entry name" value="HTH_LACI_2"/>
    <property type="match status" value="1"/>
</dbReference>
<dbReference type="Proteomes" id="UP000095546">
    <property type="component" value="Unassembled WGS sequence"/>
</dbReference>
<dbReference type="Gene3D" id="1.10.260.40">
    <property type="entry name" value="lambda repressor-like DNA-binding domains"/>
    <property type="match status" value="1"/>
</dbReference>
<dbReference type="SMART" id="SM00354">
    <property type="entry name" value="HTH_LACI"/>
    <property type="match status" value="1"/>
</dbReference>
<dbReference type="InterPro" id="IPR046335">
    <property type="entry name" value="LacI/GalR-like_sensor"/>
</dbReference>
<dbReference type="CDD" id="cd06267">
    <property type="entry name" value="PBP1_LacI_sugar_binding-like"/>
    <property type="match status" value="1"/>
</dbReference>
<evidence type="ECO:0000256" key="1">
    <source>
        <dbReference type="ARBA" id="ARBA00023015"/>
    </source>
</evidence>
<keyword evidence="1" id="KW-0805">Transcription regulation</keyword>
<dbReference type="GeneID" id="83709916"/>
<dbReference type="eggNOG" id="COG1609">
    <property type="taxonomic scope" value="Bacteria"/>
</dbReference>
<dbReference type="PANTHER" id="PTHR30146">
    <property type="entry name" value="LACI-RELATED TRANSCRIPTIONAL REPRESSOR"/>
    <property type="match status" value="1"/>
</dbReference>
<protein>
    <submittedName>
        <fullName evidence="5">Catabolite control protein</fullName>
    </submittedName>
</protein>
<dbReference type="InterPro" id="IPR010982">
    <property type="entry name" value="Lambda_DNA-bd_dom_sf"/>
</dbReference>
<dbReference type="InterPro" id="IPR028082">
    <property type="entry name" value="Peripla_BP_I"/>
</dbReference>
<proteinExistence type="predicted"/>
<feature type="domain" description="HTH lacI-type" evidence="4">
    <location>
        <begin position="7"/>
        <end position="61"/>
    </location>
</feature>
<dbReference type="SUPFAM" id="SSF47413">
    <property type="entry name" value="lambda repressor-like DNA-binding domains"/>
    <property type="match status" value="1"/>
</dbReference>
<dbReference type="Gene3D" id="3.40.50.2300">
    <property type="match status" value="2"/>
</dbReference>
<organism evidence="5 6">
    <name type="scientific">Mitsuokella jalaludinii</name>
    <dbReference type="NCBI Taxonomy" id="187979"/>
    <lineage>
        <taxon>Bacteria</taxon>
        <taxon>Bacillati</taxon>
        <taxon>Bacillota</taxon>
        <taxon>Negativicutes</taxon>
        <taxon>Selenomonadales</taxon>
        <taxon>Selenomonadaceae</taxon>
        <taxon>Mitsuokella</taxon>
    </lineage>
</organism>
<dbReference type="PRINTS" id="PR00036">
    <property type="entry name" value="HTHLACI"/>
</dbReference>
<dbReference type="GO" id="GO:0003700">
    <property type="term" value="F:DNA-binding transcription factor activity"/>
    <property type="evidence" value="ECO:0007669"/>
    <property type="project" value="TreeGrafter"/>
</dbReference>
<evidence type="ECO:0000256" key="2">
    <source>
        <dbReference type="ARBA" id="ARBA00023125"/>
    </source>
</evidence>
<evidence type="ECO:0000313" key="5">
    <source>
        <dbReference type="EMBL" id="CUN90645.1"/>
    </source>
</evidence>
<dbReference type="AlphaFoldDB" id="A0A174ATD6"/>
<dbReference type="OrthoDB" id="9784962at2"/>
<dbReference type="PANTHER" id="PTHR30146:SF109">
    <property type="entry name" value="HTH-TYPE TRANSCRIPTIONAL REGULATOR GALS"/>
    <property type="match status" value="1"/>
</dbReference>
<keyword evidence="3" id="KW-0804">Transcription</keyword>